<organism evidence="5 6">
    <name type="scientific">Psophocarpus tetragonolobus</name>
    <name type="common">Winged bean</name>
    <name type="synonym">Dolichos tetragonolobus</name>
    <dbReference type="NCBI Taxonomy" id="3891"/>
    <lineage>
        <taxon>Eukaryota</taxon>
        <taxon>Viridiplantae</taxon>
        <taxon>Streptophyta</taxon>
        <taxon>Embryophyta</taxon>
        <taxon>Tracheophyta</taxon>
        <taxon>Spermatophyta</taxon>
        <taxon>Magnoliopsida</taxon>
        <taxon>eudicotyledons</taxon>
        <taxon>Gunneridae</taxon>
        <taxon>Pentapetalae</taxon>
        <taxon>rosids</taxon>
        <taxon>fabids</taxon>
        <taxon>Fabales</taxon>
        <taxon>Fabaceae</taxon>
        <taxon>Papilionoideae</taxon>
        <taxon>50 kb inversion clade</taxon>
        <taxon>NPAAA clade</taxon>
        <taxon>indigoferoid/millettioid clade</taxon>
        <taxon>Phaseoleae</taxon>
        <taxon>Psophocarpus</taxon>
    </lineage>
</organism>
<keyword evidence="2" id="KW-0240">DNA-directed RNA polymerase</keyword>
<dbReference type="AlphaFoldDB" id="A0AAN9S3C7"/>
<evidence type="ECO:0000256" key="1">
    <source>
        <dbReference type="ARBA" id="ARBA00004123"/>
    </source>
</evidence>
<comment type="caution">
    <text evidence="5">The sequence shown here is derived from an EMBL/GenBank/DDBJ whole genome shotgun (WGS) entry which is preliminary data.</text>
</comment>
<reference evidence="5 6" key="1">
    <citation type="submission" date="2024-01" db="EMBL/GenBank/DDBJ databases">
        <title>The genomes of 5 underutilized Papilionoideae crops provide insights into root nodulation and disease resistanc.</title>
        <authorList>
            <person name="Jiang F."/>
        </authorList>
    </citation>
    <scope>NUCLEOTIDE SEQUENCE [LARGE SCALE GENOMIC DNA]</scope>
    <source>
        <strain evidence="5">DUOXIRENSHENG_FW03</strain>
        <tissue evidence="5">Leaves</tissue>
    </source>
</reference>
<comment type="subcellular location">
    <subcellularLocation>
        <location evidence="1">Nucleus</location>
    </subcellularLocation>
</comment>
<dbReference type="EMBL" id="JAYMYS010000006">
    <property type="protein sequence ID" value="KAK7388251.1"/>
    <property type="molecule type" value="Genomic_DNA"/>
</dbReference>
<keyword evidence="6" id="KW-1185">Reference proteome</keyword>
<evidence type="ECO:0000313" key="6">
    <source>
        <dbReference type="Proteomes" id="UP001386955"/>
    </source>
</evidence>
<keyword evidence="4" id="KW-0539">Nucleus</keyword>
<proteinExistence type="predicted"/>
<sequence>MAALSAVEQTKKGVFTRTVRFVRPLSMFFLSPPLFAMVDAVLTEANSGNAMRKRNARVTMGIRLLWIPCLPRTLQSAKGSINLHQQDLHVLVRQSKNEVVEDADDDADQAAKDLLKRFNESAMKAKLKPEKKVSASQIAFGYGGESTSIKSYGSRGGSRANINQNSAFSGRKEKEYQEPWDYYSNYPVTLPLRRPYSGNPALLDEEEFGEAADSRTYQENASNSAMELGLLEENLEASMFLINLPSKLPMITQSATAGDKDVSVKSKHPGDSKNVEKLCELNELSSGFMGKMLVYRSGAIKLKLGDTLYDVSSGMNCVFAQDLVAINTAQKHCCTIGEISKHVTITPDLDAIIDNMSDF</sequence>
<dbReference type="Proteomes" id="UP001386955">
    <property type="component" value="Unassembled WGS sequence"/>
</dbReference>
<evidence type="ECO:0000313" key="5">
    <source>
        <dbReference type="EMBL" id="KAK7388251.1"/>
    </source>
</evidence>
<keyword evidence="3" id="KW-0804">Transcription</keyword>
<gene>
    <name evidence="5" type="ORF">VNO78_23062</name>
</gene>
<dbReference type="PANTHER" id="PTHR13408:SF0">
    <property type="entry name" value="DNA-DIRECTED RNA POLYMERASE III SUBUNIT RPC4"/>
    <property type="match status" value="1"/>
</dbReference>
<accession>A0AAN9S3C7</accession>
<dbReference type="Pfam" id="PF05132">
    <property type="entry name" value="RNA_pol_Rpc4"/>
    <property type="match status" value="1"/>
</dbReference>
<name>A0AAN9S3C7_PSOTE</name>
<dbReference type="GO" id="GO:0005666">
    <property type="term" value="C:RNA polymerase III complex"/>
    <property type="evidence" value="ECO:0007669"/>
    <property type="project" value="InterPro"/>
</dbReference>
<dbReference type="GO" id="GO:0042797">
    <property type="term" value="P:tRNA transcription by RNA polymerase III"/>
    <property type="evidence" value="ECO:0007669"/>
    <property type="project" value="TreeGrafter"/>
</dbReference>
<protein>
    <recommendedName>
        <fullName evidence="7">DNA-directed RNA polymerase III subunit RPC4</fullName>
    </recommendedName>
</protein>
<dbReference type="GO" id="GO:0003677">
    <property type="term" value="F:DNA binding"/>
    <property type="evidence" value="ECO:0007669"/>
    <property type="project" value="InterPro"/>
</dbReference>
<evidence type="ECO:0000256" key="3">
    <source>
        <dbReference type="ARBA" id="ARBA00023163"/>
    </source>
</evidence>
<dbReference type="InterPro" id="IPR007811">
    <property type="entry name" value="RPC4"/>
</dbReference>
<evidence type="ECO:0008006" key="7">
    <source>
        <dbReference type="Google" id="ProtNLM"/>
    </source>
</evidence>
<evidence type="ECO:0000256" key="4">
    <source>
        <dbReference type="ARBA" id="ARBA00023242"/>
    </source>
</evidence>
<evidence type="ECO:0000256" key="2">
    <source>
        <dbReference type="ARBA" id="ARBA00022478"/>
    </source>
</evidence>
<dbReference type="PANTHER" id="PTHR13408">
    <property type="entry name" value="DNA-DIRECTED RNA POLYMERASE III"/>
    <property type="match status" value="1"/>
</dbReference>